<dbReference type="Pfam" id="PF04479">
    <property type="entry name" value="RTA1"/>
    <property type="match status" value="1"/>
</dbReference>
<keyword evidence="8" id="KW-1185">Reference proteome</keyword>
<feature type="transmembrane region" description="Helical" evidence="6">
    <location>
        <begin position="124"/>
        <end position="148"/>
    </location>
</feature>
<evidence type="ECO:0000256" key="5">
    <source>
        <dbReference type="SAM" id="MobiDB-lite"/>
    </source>
</evidence>
<evidence type="ECO:0000256" key="3">
    <source>
        <dbReference type="ARBA" id="ARBA00022989"/>
    </source>
</evidence>
<evidence type="ECO:0000313" key="8">
    <source>
        <dbReference type="Proteomes" id="UP001278766"/>
    </source>
</evidence>
<dbReference type="AlphaFoldDB" id="A0AAE0H742"/>
<accession>A0AAE0H742</accession>
<dbReference type="EMBL" id="JAUEPN010000010">
    <property type="protein sequence ID" value="KAK3291172.1"/>
    <property type="molecule type" value="Genomic_DNA"/>
</dbReference>
<comment type="caution">
    <text evidence="7">The sequence shown here is derived from an EMBL/GenBank/DDBJ whole genome shotgun (WGS) entry which is preliminary data.</text>
</comment>
<dbReference type="PANTHER" id="PTHR31465">
    <property type="entry name" value="PROTEIN RTA1-RELATED"/>
    <property type="match status" value="1"/>
</dbReference>
<dbReference type="GeneID" id="87841709"/>
<name>A0AAE0H742_9PEZI</name>
<feature type="transmembrane region" description="Helical" evidence="6">
    <location>
        <begin position="49"/>
        <end position="69"/>
    </location>
</feature>
<dbReference type="RefSeq" id="XP_062654686.1">
    <property type="nucleotide sequence ID" value="XM_062804761.1"/>
</dbReference>
<reference evidence="7" key="1">
    <citation type="journal article" date="2023" name="Mol. Phylogenet. Evol.">
        <title>Genome-scale phylogeny and comparative genomics of the fungal order Sordariales.</title>
        <authorList>
            <person name="Hensen N."/>
            <person name="Bonometti L."/>
            <person name="Westerberg I."/>
            <person name="Brannstrom I.O."/>
            <person name="Guillou S."/>
            <person name="Cros-Aarteil S."/>
            <person name="Calhoun S."/>
            <person name="Haridas S."/>
            <person name="Kuo A."/>
            <person name="Mondo S."/>
            <person name="Pangilinan J."/>
            <person name="Riley R."/>
            <person name="LaButti K."/>
            <person name="Andreopoulos B."/>
            <person name="Lipzen A."/>
            <person name="Chen C."/>
            <person name="Yan M."/>
            <person name="Daum C."/>
            <person name="Ng V."/>
            <person name="Clum A."/>
            <person name="Steindorff A."/>
            <person name="Ohm R.A."/>
            <person name="Martin F."/>
            <person name="Silar P."/>
            <person name="Natvig D.O."/>
            <person name="Lalanne C."/>
            <person name="Gautier V."/>
            <person name="Ament-Velasquez S.L."/>
            <person name="Kruys A."/>
            <person name="Hutchinson M.I."/>
            <person name="Powell A.J."/>
            <person name="Barry K."/>
            <person name="Miller A.N."/>
            <person name="Grigoriev I.V."/>
            <person name="Debuchy R."/>
            <person name="Gladieux P."/>
            <person name="Hiltunen Thoren M."/>
            <person name="Johannesson H."/>
        </authorList>
    </citation>
    <scope>NUCLEOTIDE SEQUENCE</scope>
    <source>
        <strain evidence="7">CBS 168.71</strain>
    </source>
</reference>
<comment type="subcellular location">
    <subcellularLocation>
        <location evidence="1">Membrane</location>
        <topology evidence="1">Multi-pass membrane protein</topology>
    </subcellularLocation>
</comment>
<gene>
    <name evidence="7" type="ORF">B0H64DRAFT_409982</name>
</gene>
<keyword evidence="3 6" id="KW-1133">Transmembrane helix</keyword>
<evidence type="ECO:0000256" key="4">
    <source>
        <dbReference type="ARBA" id="ARBA00023136"/>
    </source>
</evidence>
<feature type="transmembrane region" description="Helical" evidence="6">
    <location>
        <begin position="160"/>
        <end position="183"/>
    </location>
</feature>
<dbReference type="Proteomes" id="UP001278766">
    <property type="component" value="Unassembled WGS sequence"/>
</dbReference>
<keyword evidence="2 6" id="KW-0812">Transmembrane</keyword>
<feature type="transmembrane region" description="Helical" evidence="6">
    <location>
        <begin position="81"/>
        <end position="103"/>
    </location>
</feature>
<reference evidence="7" key="2">
    <citation type="submission" date="2023-06" db="EMBL/GenBank/DDBJ databases">
        <authorList>
            <consortium name="Lawrence Berkeley National Laboratory"/>
            <person name="Haridas S."/>
            <person name="Hensen N."/>
            <person name="Bonometti L."/>
            <person name="Westerberg I."/>
            <person name="Brannstrom I.O."/>
            <person name="Guillou S."/>
            <person name="Cros-Aarteil S."/>
            <person name="Calhoun S."/>
            <person name="Kuo A."/>
            <person name="Mondo S."/>
            <person name="Pangilinan J."/>
            <person name="Riley R."/>
            <person name="Labutti K."/>
            <person name="Andreopoulos B."/>
            <person name="Lipzen A."/>
            <person name="Chen C."/>
            <person name="Yanf M."/>
            <person name="Daum C."/>
            <person name="Ng V."/>
            <person name="Clum A."/>
            <person name="Steindorff A."/>
            <person name="Ohm R."/>
            <person name="Martin F."/>
            <person name="Silar P."/>
            <person name="Natvig D."/>
            <person name="Lalanne C."/>
            <person name="Gautier V."/>
            <person name="Ament-Velasquez S.L."/>
            <person name="Kruys A."/>
            <person name="Hutchinson M.I."/>
            <person name="Powell A.J."/>
            <person name="Barry K."/>
            <person name="Miller A.N."/>
            <person name="Grigoriev I.V."/>
            <person name="Debuchy R."/>
            <person name="Gladieux P."/>
            <person name="Thoren M.H."/>
            <person name="Johannesson H."/>
        </authorList>
    </citation>
    <scope>NUCLEOTIDE SEQUENCE</scope>
    <source>
        <strain evidence="7">CBS 168.71</strain>
    </source>
</reference>
<feature type="region of interest" description="Disordered" evidence="5">
    <location>
        <begin position="310"/>
        <end position="337"/>
    </location>
</feature>
<feature type="transmembrane region" description="Helical" evidence="6">
    <location>
        <begin position="241"/>
        <end position="259"/>
    </location>
</feature>
<dbReference type="GO" id="GO:0016020">
    <property type="term" value="C:membrane"/>
    <property type="evidence" value="ECO:0007669"/>
    <property type="project" value="UniProtKB-SubCell"/>
</dbReference>
<proteinExistence type="predicted"/>
<sequence length="337" mass="36731">MADEAAYEGGFKLYRYDPSLAANIVFIVLFAAVSIGHAVFLFRRRTWSFIPFLIGCIFETIGYIGRAIAAQENPDYSLGAYILQTLLILLGPALLAASIYMILGRLIRLLGAEEYALIRTNWMTKIFVTGDVLSFMAQGAGGGLMAVAKTKDDQKRGENVILAGLAIQIVFFGFFIITTVLFHRRILANPTPRSYSVTGPWRQLIVALYISSVLVMVRSVFRMIEFGMGNDSVLMSHEGYLLGLDGALMLLVAAVLLWSHPSRALAGYKEVLGSSGGESGRNTADSLQMLPVHPDAVPAGVKMPARYDSDSTAVAGNQGNGYDVPPREHRYSSAYGR</sequence>
<evidence type="ECO:0000256" key="6">
    <source>
        <dbReference type="SAM" id="Phobius"/>
    </source>
</evidence>
<feature type="transmembrane region" description="Helical" evidence="6">
    <location>
        <begin position="20"/>
        <end position="42"/>
    </location>
</feature>
<evidence type="ECO:0000313" key="7">
    <source>
        <dbReference type="EMBL" id="KAK3291172.1"/>
    </source>
</evidence>
<dbReference type="PANTHER" id="PTHR31465:SF35">
    <property type="entry name" value="RTA1 DOMAIN PROTEIN-RELATED"/>
    <property type="match status" value="1"/>
</dbReference>
<keyword evidence="4 6" id="KW-0472">Membrane</keyword>
<dbReference type="InterPro" id="IPR007568">
    <property type="entry name" value="RTA1"/>
</dbReference>
<protein>
    <submittedName>
        <fullName evidence="7">RTA1 like protein-domain-containing protein</fullName>
    </submittedName>
</protein>
<evidence type="ECO:0000256" key="2">
    <source>
        <dbReference type="ARBA" id="ARBA00022692"/>
    </source>
</evidence>
<evidence type="ECO:0000256" key="1">
    <source>
        <dbReference type="ARBA" id="ARBA00004141"/>
    </source>
</evidence>
<organism evidence="7 8">
    <name type="scientific">Chaetomium fimeti</name>
    <dbReference type="NCBI Taxonomy" id="1854472"/>
    <lineage>
        <taxon>Eukaryota</taxon>
        <taxon>Fungi</taxon>
        <taxon>Dikarya</taxon>
        <taxon>Ascomycota</taxon>
        <taxon>Pezizomycotina</taxon>
        <taxon>Sordariomycetes</taxon>
        <taxon>Sordariomycetidae</taxon>
        <taxon>Sordariales</taxon>
        <taxon>Chaetomiaceae</taxon>
        <taxon>Chaetomium</taxon>
    </lineage>
</organism>
<feature type="transmembrane region" description="Helical" evidence="6">
    <location>
        <begin position="204"/>
        <end position="221"/>
    </location>
</feature>